<name>A0AAU9MKE6_9ASTR</name>
<feature type="region of interest" description="Disordered" evidence="1">
    <location>
        <begin position="1"/>
        <end position="20"/>
    </location>
</feature>
<accession>A0AAU9MKE6</accession>
<protein>
    <submittedName>
        <fullName evidence="2">Uncharacterized protein</fullName>
    </submittedName>
</protein>
<organism evidence="2 3">
    <name type="scientific">Lactuca virosa</name>
    <dbReference type="NCBI Taxonomy" id="75947"/>
    <lineage>
        <taxon>Eukaryota</taxon>
        <taxon>Viridiplantae</taxon>
        <taxon>Streptophyta</taxon>
        <taxon>Embryophyta</taxon>
        <taxon>Tracheophyta</taxon>
        <taxon>Spermatophyta</taxon>
        <taxon>Magnoliopsida</taxon>
        <taxon>eudicotyledons</taxon>
        <taxon>Gunneridae</taxon>
        <taxon>Pentapetalae</taxon>
        <taxon>asterids</taxon>
        <taxon>campanulids</taxon>
        <taxon>Asterales</taxon>
        <taxon>Asteraceae</taxon>
        <taxon>Cichorioideae</taxon>
        <taxon>Cichorieae</taxon>
        <taxon>Lactucinae</taxon>
        <taxon>Lactuca</taxon>
    </lineage>
</organism>
<feature type="compositionally biased region" description="Polar residues" evidence="1">
    <location>
        <begin position="1"/>
        <end position="13"/>
    </location>
</feature>
<reference evidence="2 3" key="1">
    <citation type="submission" date="2022-01" db="EMBL/GenBank/DDBJ databases">
        <authorList>
            <person name="Xiong W."/>
            <person name="Schranz E."/>
        </authorList>
    </citation>
    <scope>NUCLEOTIDE SEQUENCE [LARGE SCALE GENOMIC DNA]</scope>
</reference>
<evidence type="ECO:0000313" key="2">
    <source>
        <dbReference type="EMBL" id="CAH1428409.1"/>
    </source>
</evidence>
<dbReference type="Proteomes" id="UP001157418">
    <property type="component" value="Unassembled WGS sequence"/>
</dbReference>
<sequence length="107" mass="11665">MTTENTGEANETPRSPIRSMMPLEPYITPITTSHQSTTAVTNVPQFSGPTTPSIPMSELWRQTMEEPIPFATTPPQNFPLSNHQATSILSSMTPPIVQTTDGTFAFA</sequence>
<evidence type="ECO:0000256" key="1">
    <source>
        <dbReference type="SAM" id="MobiDB-lite"/>
    </source>
</evidence>
<feature type="region of interest" description="Disordered" evidence="1">
    <location>
        <begin position="33"/>
        <end position="55"/>
    </location>
</feature>
<dbReference type="AlphaFoldDB" id="A0AAU9MKE6"/>
<dbReference type="EMBL" id="CAKMRJ010002223">
    <property type="protein sequence ID" value="CAH1428409.1"/>
    <property type="molecule type" value="Genomic_DNA"/>
</dbReference>
<feature type="compositionally biased region" description="Polar residues" evidence="1">
    <location>
        <begin position="33"/>
        <end position="54"/>
    </location>
</feature>
<gene>
    <name evidence="2" type="ORF">LVIROSA_LOCUS15341</name>
</gene>
<proteinExistence type="predicted"/>
<comment type="caution">
    <text evidence="2">The sequence shown here is derived from an EMBL/GenBank/DDBJ whole genome shotgun (WGS) entry which is preliminary data.</text>
</comment>
<keyword evidence="3" id="KW-1185">Reference proteome</keyword>
<evidence type="ECO:0000313" key="3">
    <source>
        <dbReference type="Proteomes" id="UP001157418"/>
    </source>
</evidence>